<organism evidence="1">
    <name type="scientific">Pseudomonas aeruginosa</name>
    <dbReference type="NCBI Taxonomy" id="287"/>
    <lineage>
        <taxon>Bacteria</taxon>
        <taxon>Pseudomonadati</taxon>
        <taxon>Pseudomonadota</taxon>
        <taxon>Gammaproteobacteria</taxon>
        <taxon>Pseudomonadales</taxon>
        <taxon>Pseudomonadaceae</taxon>
        <taxon>Pseudomonas</taxon>
    </lineage>
</organism>
<protein>
    <submittedName>
        <fullName evidence="1">Putative plasmid stabilization protein SSB</fullName>
    </submittedName>
</protein>
<gene>
    <name evidence="1" type="primary">ssb</name>
</gene>
<geneLocation type="plasmid" evidence="1">
    <name>pUM505</name>
</geneLocation>
<evidence type="ECO:0000313" key="1">
    <source>
        <dbReference type="EMBL" id="AEQ93437.1"/>
    </source>
</evidence>
<dbReference type="EMBL" id="HM560971">
    <property type="protein sequence ID" value="AEQ93437.1"/>
    <property type="molecule type" value="Genomic_DNA"/>
</dbReference>
<name>G8CNX5_PSEAI</name>
<dbReference type="AlphaFoldDB" id="G8CNX5"/>
<proteinExistence type="predicted"/>
<reference evidence="1" key="1">
    <citation type="journal article" date="2011" name="Plasmid">
        <title>Nucleotide sequence of Pseudomonas aeruginosa conjugative plasmid pUM505 containing virulence and heavy-metal resistance genes.</title>
        <authorList>
            <person name="Ramirez-Diaz M.I."/>
            <person name="Diaz-Magana A."/>
            <person name="Meza-Carmen V."/>
            <person name="Johnstone L."/>
            <person name="Cervantes C."/>
            <person name="Rensing C."/>
        </authorList>
    </citation>
    <scope>NUCLEOTIDE SEQUENCE</scope>
    <source>
        <plasmid evidence="1">pUM505</plasmid>
    </source>
</reference>
<keyword evidence="1" id="KW-0614">Plasmid</keyword>
<accession>G8CNX5</accession>
<sequence length="99" mass="10883">MFTRSLFVFAGANAAISAFRQALSGRAFTLVDHSLRPSSPFPLWAICSCYSCSPMGQVLIQIHGVVKHANHLEHLVCRHSVEDEVPGPNNLTDVGHERQ</sequence>